<protein>
    <recommendedName>
        <fullName evidence="1">PiggyBac transposable element-derived protein domain-containing protein</fullName>
    </recommendedName>
</protein>
<dbReference type="PANTHER" id="PTHR46599">
    <property type="entry name" value="PIGGYBAC TRANSPOSABLE ELEMENT-DERIVED PROTEIN 4"/>
    <property type="match status" value="1"/>
</dbReference>
<sequence>MSKFLMTEDDILSGVNELSEADIERSCLAEEDQVEFEEISDGYDSDPDLDYVPDEDDLLQEDNNTLEAIKEIEASQFVSTPSASKRVKRNRPRISKVLNNKAVQDGDKIVCQIDGEDGIVVANNGFLWETECNTSVAGKTPTKNVVHIRAGPSSTARQAYSPLECFQLFFDPEIVGIVLQCTNEEIELQKKNYKNKNFDGTVKELCLEELNALFGLIILAAALKDNHLNTTLMFDNTFCGDRYKATMSERRFKFLINCLRFDNKTTREDRQKTDKFSAITDIWKILLKNCRSSYKPSKYLTIDEQLVGFRGRCPFRMYIPSKPNKYGIKILMMCDNSTKYMVDARVHLGKGSVPKNISSAEFYVNELISSIEMSNRNITMDKWFTSVPLIQNLLIKKKLSVVGAVKNNKPELPSEFVDKKYKNRKIGTSAFLFRDDMTAVSYKLNANKIVCLLSSMHHDNTISNSGKPKILMVYNETKGAVDSFDQMCHNMNCHRKTQRWPMCIFYNMMNISIINAYVVFAHNAVRNSRGMWKLMSRQDFLLELHKQLTKPWQERRMIQQNISRNLKRSIGTVLGAKTGWPNILPPPQPDQKGERRYCSFCDCKKRRMTTTYCSCGKAICGEYLTNMYPMCNKIGIILFCM</sequence>
<name>A0A1B6DQD6_9HEMI</name>
<evidence type="ECO:0000259" key="1">
    <source>
        <dbReference type="Pfam" id="PF13843"/>
    </source>
</evidence>
<evidence type="ECO:0000313" key="2">
    <source>
        <dbReference type="EMBL" id="JAS27878.1"/>
    </source>
</evidence>
<feature type="domain" description="PiggyBac transposable element-derived protein" evidence="1">
    <location>
        <begin position="161"/>
        <end position="517"/>
    </location>
</feature>
<dbReference type="EMBL" id="GEDC01009420">
    <property type="protein sequence ID" value="JAS27878.1"/>
    <property type="molecule type" value="Transcribed_RNA"/>
</dbReference>
<dbReference type="Pfam" id="PF13843">
    <property type="entry name" value="DDE_Tnp_1_7"/>
    <property type="match status" value="1"/>
</dbReference>
<reference evidence="2" key="1">
    <citation type="submission" date="2015-12" db="EMBL/GenBank/DDBJ databases">
        <title>De novo transcriptome assembly of four potential Pierce s Disease insect vectors from Arizona vineyards.</title>
        <authorList>
            <person name="Tassone E.E."/>
        </authorList>
    </citation>
    <scope>NUCLEOTIDE SEQUENCE</scope>
</reference>
<dbReference type="PANTHER" id="PTHR46599:SF6">
    <property type="entry name" value="DUAL SPECIFICITY PHOSPHATASE 26"/>
    <property type="match status" value="1"/>
</dbReference>
<dbReference type="InterPro" id="IPR029526">
    <property type="entry name" value="PGBD"/>
</dbReference>
<dbReference type="AlphaFoldDB" id="A0A1B6DQD6"/>
<gene>
    <name evidence="2" type="ORF">g.42312</name>
</gene>
<organism evidence="2">
    <name type="scientific">Clastoptera arizonana</name>
    <name type="common">Arizona spittle bug</name>
    <dbReference type="NCBI Taxonomy" id="38151"/>
    <lineage>
        <taxon>Eukaryota</taxon>
        <taxon>Metazoa</taxon>
        <taxon>Ecdysozoa</taxon>
        <taxon>Arthropoda</taxon>
        <taxon>Hexapoda</taxon>
        <taxon>Insecta</taxon>
        <taxon>Pterygota</taxon>
        <taxon>Neoptera</taxon>
        <taxon>Paraneoptera</taxon>
        <taxon>Hemiptera</taxon>
        <taxon>Auchenorrhyncha</taxon>
        <taxon>Cercopoidea</taxon>
        <taxon>Clastopteridae</taxon>
        <taxon>Clastoptera</taxon>
    </lineage>
</organism>
<accession>A0A1B6DQD6</accession>
<proteinExistence type="predicted"/>